<protein>
    <submittedName>
        <fullName evidence="2">Putative secreted protein</fullName>
    </submittedName>
</protein>
<evidence type="ECO:0000256" key="1">
    <source>
        <dbReference type="SAM" id="SignalP"/>
    </source>
</evidence>
<evidence type="ECO:0000313" key="2">
    <source>
        <dbReference type="EMBL" id="MBW61211.1"/>
    </source>
</evidence>
<dbReference type="AlphaFoldDB" id="A0A2M4C7U4"/>
<feature type="signal peptide" evidence="1">
    <location>
        <begin position="1"/>
        <end position="22"/>
    </location>
</feature>
<reference evidence="2" key="1">
    <citation type="submission" date="2018-01" db="EMBL/GenBank/DDBJ databases">
        <title>An insight into the sialome of Amazonian anophelines.</title>
        <authorList>
            <person name="Ribeiro J.M."/>
            <person name="Scarpassa V."/>
            <person name="Calvo E."/>
        </authorList>
    </citation>
    <scope>NUCLEOTIDE SEQUENCE</scope>
    <source>
        <tissue evidence="2">Salivary glands</tissue>
    </source>
</reference>
<accession>A0A2M4C7U4</accession>
<proteinExistence type="predicted"/>
<name>A0A2M4C7U4_9DIPT</name>
<feature type="chain" id="PRO_5014682413" evidence="1">
    <location>
        <begin position="23"/>
        <end position="120"/>
    </location>
</feature>
<organism evidence="2">
    <name type="scientific">Anopheles marajoara</name>
    <dbReference type="NCBI Taxonomy" id="58244"/>
    <lineage>
        <taxon>Eukaryota</taxon>
        <taxon>Metazoa</taxon>
        <taxon>Ecdysozoa</taxon>
        <taxon>Arthropoda</taxon>
        <taxon>Hexapoda</taxon>
        <taxon>Insecta</taxon>
        <taxon>Pterygota</taxon>
        <taxon>Neoptera</taxon>
        <taxon>Endopterygota</taxon>
        <taxon>Diptera</taxon>
        <taxon>Nematocera</taxon>
        <taxon>Culicoidea</taxon>
        <taxon>Culicidae</taxon>
        <taxon>Anophelinae</taxon>
        <taxon>Anopheles</taxon>
    </lineage>
</organism>
<keyword evidence="1" id="KW-0732">Signal</keyword>
<sequence length="120" mass="14081">MCPLLLSFLLLPLLLPLQKVICKRKNLLSISLSFSRYFFHSCFVLHLRNVNNNRQTGFLNQLCVYAHKITRSSPYVQLYVFVIFHASTFFTAHQRALADIIAISHIKHTRAYMHIWKCTK</sequence>
<dbReference type="EMBL" id="GGFJ01012070">
    <property type="protein sequence ID" value="MBW61211.1"/>
    <property type="molecule type" value="Transcribed_RNA"/>
</dbReference>